<dbReference type="PROSITE" id="PS00107">
    <property type="entry name" value="PROTEIN_KINASE_ATP"/>
    <property type="match status" value="1"/>
</dbReference>
<accession>A0AAW0MWG4</accession>
<feature type="compositionally biased region" description="Basic and acidic residues" evidence="4">
    <location>
        <begin position="269"/>
        <end position="287"/>
    </location>
</feature>
<dbReference type="PROSITE" id="PS00108">
    <property type="entry name" value="PROTEIN_KINASE_ST"/>
    <property type="match status" value="1"/>
</dbReference>
<comment type="caution">
    <text evidence="6">The sequence shown here is derived from an EMBL/GenBank/DDBJ whole genome shotgun (WGS) entry which is preliminary data.</text>
</comment>
<feature type="compositionally biased region" description="Basic residues" evidence="4">
    <location>
        <begin position="334"/>
        <end position="351"/>
    </location>
</feature>
<dbReference type="InterPro" id="IPR011009">
    <property type="entry name" value="Kinase-like_dom_sf"/>
</dbReference>
<dbReference type="InterPro" id="IPR000719">
    <property type="entry name" value="Prot_kinase_dom"/>
</dbReference>
<evidence type="ECO:0000313" key="7">
    <source>
        <dbReference type="Proteomes" id="UP001460270"/>
    </source>
</evidence>
<feature type="compositionally biased region" description="Basic and acidic residues" evidence="4">
    <location>
        <begin position="317"/>
        <end position="326"/>
    </location>
</feature>
<evidence type="ECO:0000256" key="1">
    <source>
        <dbReference type="ARBA" id="ARBA00022741"/>
    </source>
</evidence>
<name>A0AAW0MWG4_9GOBI</name>
<dbReference type="PANTHER" id="PTHR24359:SF34">
    <property type="entry name" value="PROTEIN KINASE DOMAIN-CONTAINING PROTEIN"/>
    <property type="match status" value="1"/>
</dbReference>
<feature type="compositionally biased region" description="Acidic residues" evidence="4">
    <location>
        <begin position="288"/>
        <end position="299"/>
    </location>
</feature>
<dbReference type="GO" id="GO:0005524">
    <property type="term" value="F:ATP binding"/>
    <property type="evidence" value="ECO:0007669"/>
    <property type="project" value="UniProtKB-UniRule"/>
</dbReference>
<dbReference type="EMBL" id="JBBPFD010000020">
    <property type="protein sequence ID" value="KAK7884017.1"/>
    <property type="molecule type" value="Genomic_DNA"/>
</dbReference>
<keyword evidence="7" id="KW-1185">Reference proteome</keyword>
<evidence type="ECO:0000313" key="6">
    <source>
        <dbReference type="EMBL" id="KAK7884017.1"/>
    </source>
</evidence>
<evidence type="ECO:0000256" key="2">
    <source>
        <dbReference type="ARBA" id="ARBA00022840"/>
    </source>
</evidence>
<sequence>MDGSQVEQMDGSQVEQQVEQMDGSQVEELMEITAQSLVDLEIQDRFDVIKEIGRGKYGRVLLVMHRCRGTPMALKVMPKASTHLSGFLREYCTSLDLSRHPCIVGMFGIVFRSTEHYCFAQELVIGRDLFAVLQPKVGLPELWVKRCALQISSALEFIHSRGLVHRDVKPENVLLSDARCCKVKLADFGLAQRRGAFIRFISGTLPYSAPELCARVLQDGQVKAPPLKVEPSLDTWAFGVLLFCILTGFFPWESCCEDDSFYRTGGSGAREREGEGERGREQVKEEEPREEEPREEEPNDREIQGTISFNTETLTSVERRRREGEAQKGWGQRSRGRGHRSRGRSQRRRCPRCGGVNLRWDSADVPSSESLTRSDQLQFSSSSAAGVQTSPEQSQSHSHVQISSSSAPVQPPESKRHRNSPGVTHTFRSAPVQPPESKRHRNSPRVTHTFRSVQPPESKRHWNSPRVTHTFRSAPVQLQFSRRSPNVTGTVPESLTRSDQLQISSGSAAGVQTSPEQPQSHSHVQISSSSAAGVQTSPEQSQSHSHVQISSSSAPVQPPESKRHRNSPRVTHTFRSVQPPESKRHRNSPGVTHTFRSAPVQPPESKRHWNSPRVIYTVPCLRSGGFKVCVDAGVCRSLFVTFGK</sequence>
<feature type="compositionally biased region" description="Polar residues" evidence="4">
    <location>
        <begin position="365"/>
        <end position="392"/>
    </location>
</feature>
<dbReference type="GO" id="GO:0004674">
    <property type="term" value="F:protein serine/threonine kinase activity"/>
    <property type="evidence" value="ECO:0007669"/>
    <property type="project" value="TreeGrafter"/>
</dbReference>
<dbReference type="Pfam" id="PF00069">
    <property type="entry name" value="Pkinase"/>
    <property type="match status" value="1"/>
</dbReference>
<feature type="compositionally biased region" description="Low complexity" evidence="4">
    <location>
        <begin position="540"/>
        <end position="553"/>
    </location>
</feature>
<feature type="region of interest" description="Disordered" evidence="4">
    <location>
        <begin position="1"/>
        <end position="20"/>
    </location>
</feature>
<dbReference type="Proteomes" id="UP001460270">
    <property type="component" value="Unassembled WGS sequence"/>
</dbReference>
<gene>
    <name evidence="6" type="ORF">WMY93_027140</name>
</gene>
<dbReference type="InterPro" id="IPR008271">
    <property type="entry name" value="Ser/Thr_kinase_AS"/>
</dbReference>
<evidence type="ECO:0000259" key="5">
    <source>
        <dbReference type="PROSITE" id="PS50011"/>
    </source>
</evidence>
<evidence type="ECO:0000256" key="3">
    <source>
        <dbReference type="PROSITE-ProRule" id="PRU10141"/>
    </source>
</evidence>
<dbReference type="InterPro" id="IPR017441">
    <property type="entry name" value="Protein_kinase_ATP_BS"/>
</dbReference>
<feature type="domain" description="Protein kinase" evidence="5">
    <location>
        <begin position="46"/>
        <end position="307"/>
    </location>
</feature>
<evidence type="ECO:0000256" key="4">
    <source>
        <dbReference type="SAM" id="MobiDB-lite"/>
    </source>
</evidence>
<dbReference type="SUPFAM" id="SSF56112">
    <property type="entry name" value="Protein kinase-like (PK-like)"/>
    <property type="match status" value="1"/>
</dbReference>
<dbReference type="Gene3D" id="1.10.510.10">
    <property type="entry name" value="Transferase(Phosphotransferase) domain 1"/>
    <property type="match status" value="1"/>
</dbReference>
<feature type="compositionally biased region" description="Polar residues" evidence="4">
    <location>
        <begin position="465"/>
        <end position="518"/>
    </location>
</feature>
<feature type="binding site" evidence="3">
    <location>
        <position position="75"/>
    </location>
    <ligand>
        <name>ATP</name>
        <dbReference type="ChEBI" id="CHEBI:30616"/>
    </ligand>
</feature>
<reference evidence="7" key="1">
    <citation type="submission" date="2024-04" db="EMBL/GenBank/DDBJ databases">
        <title>Salinicola lusitanus LLJ914,a marine bacterium isolated from the Okinawa Trough.</title>
        <authorList>
            <person name="Li J."/>
        </authorList>
    </citation>
    <scope>NUCLEOTIDE SEQUENCE [LARGE SCALE GENOMIC DNA]</scope>
</reference>
<dbReference type="AlphaFoldDB" id="A0AAW0MWG4"/>
<organism evidence="6 7">
    <name type="scientific">Mugilogobius chulae</name>
    <name type="common">yellowstripe goby</name>
    <dbReference type="NCBI Taxonomy" id="88201"/>
    <lineage>
        <taxon>Eukaryota</taxon>
        <taxon>Metazoa</taxon>
        <taxon>Chordata</taxon>
        <taxon>Craniata</taxon>
        <taxon>Vertebrata</taxon>
        <taxon>Euteleostomi</taxon>
        <taxon>Actinopterygii</taxon>
        <taxon>Neopterygii</taxon>
        <taxon>Teleostei</taxon>
        <taxon>Neoteleostei</taxon>
        <taxon>Acanthomorphata</taxon>
        <taxon>Gobiaria</taxon>
        <taxon>Gobiiformes</taxon>
        <taxon>Gobioidei</taxon>
        <taxon>Gobiidae</taxon>
        <taxon>Gobionellinae</taxon>
        <taxon>Mugilogobius</taxon>
    </lineage>
</organism>
<protein>
    <recommendedName>
        <fullName evidence="5">Protein kinase domain-containing protein</fullName>
    </recommendedName>
</protein>
<dbReference type="PANTHER" id="PTHR24359">
    <property type="entry name" value="SERINE/THREONINE-PROTEIN KINASE SBK1"/>
    <property type="match status" value="1"/>
</dbReference>
<proteinExistence type="predicted"/>
<dbReference type="PROSITE" id="PS50011">
    <property type="entry name" value="PROTEIN_KINASE_DOM"/>
    <property type="match status" value="1"/>
</dbReference>
<dbReference type="SMART" id="SM00220">
    <property type="entry name" value="S_TKc"/>
    <property type="match status" value="1"/>
</dbReference>
<feature type="compositionally biased region" description="Low complexity" evidence="4">
    <location>
        <begin position="393"/>
        <end position="406"/>
    </location>
</feature>
<keyword evidence="1 3" id="KW-0547">Nucleotide-binding</keyword>
<keyword evidence="2 3" id="KW-0067">ATP-binding</keyword>
<feature type="compositionally biased region" description="Low complexity" evidence="4">
    <location>
        <begin position="519"/>
        <end position="530"/>
    </location>
</feature>
<feature type="region of interest" description="Disordered" evidence="4">
    <location>
        <begin position="265"/>
        <end position="607"/>
    </location>
</feature>
<feature type="compositionally biased region" description="Polar residues" evidence="4">
    <location>
        <begin position="305"/>
        <end position="316"/>
    </location>
</feature>